<organism evidence="4 5">
    <name type="scientific">Strongylocentrotus purpuratus</name>
    <name type="common">Purple sea urchin</name>
    <dbReference type="NCBI Taxonomy" id="7668"/>
    <lineage>
        <taxon>Eukaryota</taxon>
        <taxon>Metazoa</taxon>
        <taxon>Echinodermata</taxon>
        <taxon>Eleutherozoa</taxon>
        <taxon>Echinozoa</taxon>
        <taxon>Echinoidea</taxon>
        <taxon>Euechinoidea</taxon>
        <taxon>Echinacea</taxon>
        <taxon>Camarodonta</taxon>
        <taxon>Echinidea</taxon>
        <taxon>Strongylocentrotidae</taxon>
        <taxon>Strongylocentrotus</taxon>
    </lineage>
</organism>
<dbReference type="GO" id="GO:0004865">
    <property type="term" value="F:protein serine/threonine phosphatase inhibitor activity"/>
    <property type="evidence" value="ECO:0000318"/>
    <property type="project" value="GO_Central"/>
</dbReference>
<dbReference type="InterPro" id="IPR011107">
    <property type="entry name" value="PPI_Ypi1"/>
</dbReference>
<dbReference type="RefSeq" id="XP_781077.4">
    <property type="nucleotide sequence ID" value="XM_775984.5"/>
</dbReference>
<evidence type="ECO:0000313" key="4">
    <source>
        <dbReference type="EnsemblMetazoa" id="XP_781077"/>
    </source>
</evidence>
<name>A0A7M7RCZ3_STRPU</name>
<proteinExistence type="predicted"/>
<dbReference type="PANTHER" id="PTHR20835">
    <property type="entry name" value="E3 UBIQUITIN-PROTEIN LIGASE PPP1R11-RELATED"/>
    <property type="match status" value="1"/>
</dbReference>
<dbReference type="InParanoid" id="A0A7M7RCZ3"/>
<dbReference type="OMA" id="MSHMHSS"/>
<dbReference type="Pfam" id="PF07491">
    <property type="entry name" value="PPI_Ypi1"/>
    <property type="match status" value="1"/>
</dbReference>
<dbReference type="GO" id="GO:0005634">
    <property type="term" value="C:nucleus"/>
    <property type="evidence" value="ECO:0000318"/>
    <property type="project" value="GO_Central"/>
</dbReference>
<accession>A0A7M7RCZ3</accession>
<dbReference type="AlphaFoldDB" id="A0A7M7RCZ3"/>
<dbReference type="GO" id="GO:0008157">
    <property type="term" value="F:protein phosphatase 1 binding"/>
    <property type="evidence" value="ECO:0000318"/>
    <property type="project" value="GO_Central"/>
</dbReference>
<evidence type="ECO:0000313" key="5">
    <source>
        <dbReference type="Proteomes" id="UP000007110"/>
    </source>
</evidence>
<feature type="region of interest" description="Disordered" evidence="3">
    <location>
        <begin position="91"/>
        <end position="113"/>
    </location>
</feature>
<keyword evidence="5" id="KW-1185">Reference proteome</keyword>
<evidence type="ECO:0000256" key="3">
    <source>
        <dbReference type="SAM" id="MobiDB-lite"/>
    </source>
</evidence>
<dbReference type="EnsemblMetazoa" id="XM_775984">
    <property type="protein sequence ID" value="XP_781077"/>
    <property type="gene ID" value="LOC575593"/>
</dbReference>
<dbReference type="PANTHER" id="PTHR20835:SF0">
    <property type="entry name" value="E3 UBIQUITIN-PROTEIN LIGASE PPP1R11"/>
    <property type="match status" value="1"/>
</dbReference>
<feature type="region of interest" description="Disordered" evidence="3">
    <location>
        <begin position="1"/>
        <end position="35"/>
    </location>
</feature>
<evidence type="ECO:0000256" key="1">
    <source>
        <dbReference type="ARBA" id="ARBA00021994"/>
    </source>
</evidence>
<dbReference type="OrthoDB" id="307488at2759"/>
<protein>
    <recommendedName>
        <fullName evidence="1">E3 ubiquitin-protein ligase PPP1R11</fullName>
    </recommendedName>
    <alternativeName>
        <fullName evidence="2">Protein phosphatase 1 regulatory subunit 11</fullName>
    </alternativeName>
</protein>
<evidence type="ECO:0000256" key="2">
    <source>
        <dbReference type="ARBA" id="ARBA00031039"/>
    </source>
</evidence>
<dbReference type="Proteomes" id="UP000007110">
    <property type="component" value="Unassembled WGS sequence"/>
</dbReference>
<dbReference type="FunCoup" id="A0A7M7RCZ3">
    <property type="interactions" value="839"/>
</dbReference>
<dbReference type="GeneID" id="575593"/>
<reference evidence="4" key="2">
    <citation type="submission" date="2021-01" db="UniProtKB">
        <authorList>
            <consortium name="EnsemblMetazoa"/>
        </authorList>
    </citation>
    <scope>IDENTIFICATION</scope>
</reference>
<sequence>MTTRTTLAQTSTRTATEETRASPSVTLKLRKPKSDKKVVWKTGVVDNEHMGKKKSKCCCIYNKPRMFGESSSSSEGESDDDCKMCRKQQKQNYNKHKDDCCDNDPPQGTIGDD</sequence>
<dbReference type="KEGG" id="spu:575593"/>
<reference evidence="5" key="1">
    <citation type="submission" date="2015-02" db="EMBL/GenBank/DDBJ databases">
        <title>Genome sequencing for Strongylocentrotus purpuratus.</title>
        <authorList>
            <person name="Murali S."/>
            <person name="Liu Y."/>
            <person name="Vee V."/>
            <person name="English A."/>
            <person name="Wang M."/>
            <person name="Skinner E."/>
            <person name="Han Y."/>
            <person name="Muzny D.M."/>
            <person name="Worley K.C."/>
            <person name="Gibbs R.A."/>
        </authorList>
    </citation>
    <scope>NUCLEOTIDE SEQUENCE</scope>
</reference>
<feature type="compositionally biased region" description="Low complexity" evidence="3">
    <location>
        <begin position="1"/>
        <end position="14"/>
    </location>
</feature>